<accession>A0A024FVG5</accession>
<evidence type="ECO:0000313" key="1">
    <source>
        <dbReference type="EMBL" id="CCI10907.1"/>
    </source>
</evidence>
<dbReference type="AlphaFoldDB" id="A0A024FVG5"/>
<dbReference type="InParanoid" id="A0A024FVG5"/>
<name>A0A024FVG5_9STRA</name>
<dbReference type="Proteomes" id="UP000053237">
    <property type="component" value="Unassembled WGS sequence"/>
</dbReference>
<evidence type="ECO:0000313" key="2">
    <source>
        <dbReference type="Proteomes" id="UP000053237"/>
    </source>
</evidence>
<proteinExistence type="predicted"/>
<reference evidence="1 2" key="1">
    <citation type="submission" date="2012-05" db="EMBL/GenBank/DDBJ databases">
        <title>Recombination and specialization in a pathogen metapopulation.</title>
        <authorList>
            <person name="Gardiner A."/>
            <person name="Kemen E."/>
            <person name="Schultz-Larsen T."/>
            <person name="MacLean D."/>
            <person name="Van Oosterhout C."/>
            <person name="Jones J.D.G."/>
        </authorList>
    </citation>
    <scope>NUCLEOTIDE SEQUENCE [LARGE SCALE GENOMIC DNA]</scope>
    <source>
        <strain evidence="1 2">Ac Nc2</strain>
    </source>
</reference>
<comment type="caution">
    <text evidence="1">The sequence shown here is derived from an EMBL/GenBank/DDBJ whole genome shotgun (WGS) entry which is preliminary data.</text>
</comment>
<dbReference type="EMBL" id="CAIX01000444">
    <property type="protein sequence ID" value="CCI10907.1"/>
    <property type="molecule type" value="Genomic_DNA"/>
</dbReference>
<sequence length="142" mass="16793">MHFRRFDQDRRKYRDSGIPSNYDPSGVYVVDAFAGHQTMHQYRMRYTKRIKRRKKYDIVFEQKRAKPCITKMIRKGTFLFKSHSALTFSIIQQRNSSSSKNEILATGHGRKSKAWLQDSAVISTFMEEKKQRSKCLPPRISL</sequence>
<keyword evidence="2" id="KW-1185">Reference proteome</keyword>
<organism evidence="1 2">
    <name type="scientific">Albugo candida</name>
    <dbReference type="NCBI Taxonomy" id="65357"/>
    <lineage>
        <taxon>Eukaryota</taxon>
        <taxon>Sar</taxon>
        <taxon>Stramenopiles</taxon>
        <taxon>Oomycota</taxon>
        <taxon>Peronosporomycetes</taxon>
        <taxon>Albuginales</taxon>
        <taxon>Albuginaceae</taxon>
        <taxon>Albugo</taxon>
    </lineage>
</organism>
<protein>
    <submittedName>
        <fullName evidence="1">Uncharacterized protein</fullName>
    </submittedName>
</protein>
<gene>
    <name evidence="1" type="ORF">BN9_119520</name>
</gene>